<organism evidence="2 3">
    <name type="scientific">Methanosarcina acetivorans</name>
    <dbReference type="NCBI Taxonomy" id="2214"/>
    <lineage>
        <taxon>Archaea</taxon>
        <taxon>Methanobacteriati</taxon>
        <taxon>Methanobacteriota</taxon>
        <taxon>Stenosarchaea group</taxon>
        <taxon>Methanomicrobia</taxon>
        <taxon>Methanosarcinales</taxon>
        <taxon>Methanosarcinaceae</taxon>
        <taxon>Methanosarcina</taxon>
    </lineage>
</organism>
<reference evidence="2" key="1">
    <citation type="journal article" date="2020" name="bioRxiv">
        <title>A rank-normalized archaeal taxonomy based on genome phylogeny resolves widespread incomplete and uneven classifications.</title>
        <authorList>
            <person name="Rinke C."/>
            <person name="Chuvochina M."/>
            <person name="Mussig A.J."/>
            <person name="Chaumeil P.-A."/>
            <person name="Waite D.W."/>
            <person name="Whitman W.B."/>
            <person name="Parks D.H."/>
            <person name="Hugenholtz P."/>
        </authorList>
    </citation>
    <scope>NUCLEOTIDE SEQUENCE</scope>
    <source>
        <strain evidence="2">UBA8876</strain>
    </source>
</reference>
<protein>
    <submittedName>
        <fullName evidence="2">Uncharacterized protein</fullName>
    </submittedName>
</protein>
<evidence type="ECO:0000313" key="2">
    <source>
        <dbReference type="EMBL" id="HIH92728.1"/>
    </source>
</evidence>
<feature type="transmembrane region" description="Helical" evidence="1">
    <location>
        <begin position="7"/>
        <end position="24"/>
    </location>
</feature>
<comment type="caution">
    <text evidence="2">The sequence shown here is derived from an EMBL/GenBank/DDBJ whole genome shotgun (WGS) entry which is preliminary data.</text>
</comment>
<keyword evidence="1" id="KW-1133">Transmembrane helix</keyword>
<dbReference type="Proteomes" id="UP000600774">
    <property type="component" value="Unassembled WGS sequence"/>
</dbReference>
<gene>
    <name evidence="2" type="ORF">HA338_01360</name>
</gene>
<dbReference type="GeneID" id="43446055"/>
<feature type="transmembrane region" description="Helical" evidence="1">
    <location>
        <begin position="30"/>
        <end position="48"/>
    </location>
</feature>
<dbReference type="EMBL" id="DUJU01000015">
    <property type="protein sequence ID" value="HIH92728.1"/>
    <property type="molecule type" value="Genomic_DNA"/>
</dbReference>
<dbReference type="AlphaFoldDB" id="A0A832SG57"/>
<evidence type="ECO:0000256" key="1">
    <source>
        <dbReference type="SAM" id="Phobius"/>
    </source>
</evidence>
<sequence length="49" mass="5084">MTKSGENISPLIGAGVVSLLIVLFRTYTDIIVLSAASVPVFAAILYTTG</sequence>
<keyword evidence="1" id="KW-0472">Membrane</keyword>
<dbReference type="RefSeq" id="WP_157860169.1">
    <property type="nucleotide sequence ID" value="NZ_DUJU01000015.1"/>
</dbReference>
<accession>A0A832SG57</accession>
<keyword evidence="1" id="KW-0812">Transmembrane</keyword>
<proteinExistence type="predicted"/>
<name>A0A832SG57_9EURY</name>
<evidence type="ECO:0000313" key="3">
    <source>
        <dbReference type="Proteomes" id="UP000600774"/>
    </source>
</evidence>